<sequence length="117" mass="12737">MIFVPIGIGLILGFLLFSFVYILTKRSEKRYIAPVITALAGIFIIVASILLIGGFEGMGFGIIGIGFVVIAIAGLFIFLFKPVNQFSAYQLSVKDKRNLMGIPVVFVLVVAFTIFIS</sequence>
<accession>A0ABZ0KZP4</accession>
<feature type="transmembrane region" description="Helical" evidence="1">
    <location>
        <begin position="58"/>
        <end position="79"/>
    </location>
</feature>
<gene>
    <name evidence="2" type="ORF">PGH26_06975</name>
</gene>
<feature type="transmembrane region" description="Helical" evidence="1">
    <location>
        <begin position="99"/>
        <end position="116"/>
    </location>
</feature>
<dbReference type="EMBL" id="CP116341">
    <property type="protein sequence ID" value="WOV85673.1"/>
    <property type="molecule type" value="Genomic_DNA"/>
</dbReference>
<name>A0ABZ0KZP4_9BACL</name>
<evidence type="ECO:0000313" key="2">
    <source>
        <dbReference type="EMBL" id="WOV85673.1"/>
    </source>
</evidence>
<keyword evidence="3" id="KW-1185">Reference proteome</keyword>
<evidence type="ECO:0000313" key="3">
    <source>
        <dbReference type="Proteomes" id="UP001303532"/>
    </source>
</evidence>
<keyword evidence="1" id="KW-0472">Membrane</keyword>
<dbReference type="Proteomes" id="UP001303532">
    <property type="component" value="Chromosome"/>
</dbReference>
<feature type="transmembrane region" description="Helical" evidence="1">
    <location>
        <begin position="31"/>
        <end position="52"/>
    </location>
</feature>
<dbReference type="InterPro" id="IPR025434">
    <property type="entry name" value="YesK-like"/>
</dbReference>
<dbReference type="RefSeq" id="WP_323693271.1">
    <property type="nucleotide sequence ID" value="NZ_CP116341.1"/>
</dbReference>
<feature type="transmembrane region" description="Helical" evidence="1">
    <location>
        <begin position="6"/>
        <end position="24"/>
    </location>
</feature>
<evidence type="ECO:0000256" key="1">
    <source>
        <dbReference type="SAM" id="Phobius"/>
    </source>
</evidence>
<organism evidence="2 3">
    <name type="scientific">Sporosarcina jeotgali</name>
    <dbReference type="NCBI Taxonomy" id="3020056"/>
    <lineage>
        <taxon>Bacteria</taxon>
        <taxon>Bacillati</taxon>
        <taxon>Bacillota</taxon>
        <taxon>Bacilli</taxon>
        <taxon>Bacillales</taxon>
        <taxon>Caryophanaceae</taxon>
        <taxon>Sporosarcina</taxon>
    </lineage>
</organism>
<keyword evidence="1" id="KW-0812">Transmembrane</keyword>
<keyword evidence="1" id="KW-1133">Transmembrane helix</keyword>
<proteinExistence type="predicted"/>
<protein>
    <submittedName>
        <fullName evidence="2">YesK family protein</fullName>
    </submittedName>
</protein>
<reference evidence="2 3" key="1">
    <citation type="submission" date="2023-01" db="EMBL/GenBank/DDBJ databases">
        <title>Sporosarcina sp. nov., isolated from Korean tranditional fermented seafood 'Jeotgal'.</title>
        <authorList>
            <person name="Yang A.-I."/>
        </authorList>
    </citation>
    <scope>NUCLEOTIDE SEQUENCE [LARGE SCALE GENOMIC DNA]</scope>
    <source>
        <strain evidence="2 3">B2O-1</strain>
    </source>
</reference>
<dbReference type="Pfam" id="PF14150">
    <property type="entry name" value="YesK"/>
    <property type="match status" value="1"/>
</dbReference>